<evidence type="ECO:0000313" key="3">
    <source>
        <dbReference type="Proteomes" id="UP001172788"/>
    </source>
</evidence>
<dbReference type="EMBL" id="QAID01000021">
    <property type="protein sequence ID" value="MDN4576670.1"/>
    <property type="molecule type" value="Genomic_DNA"/>
</dbReference>
<dbReference type="EMBL" id="QAIC01000024">
    <property type="protein sequence ID" value="MDN4572019.1"/>
    <property type="molecule type" value="Genomic_DNA"/>
</dbReference>
<dbReference type="AlphaFoldDB" id="A0AAW7MGY9"/>
<evidence type="ECO:0000313" key="2">
    <source>
        <dbReference type="EMBL" id="MDN4576670.1"/>
    </source>
</evidence>
<sequence>MKEEVFIASGLTLIDRESARWIANQALFNGKNDRSLEPSVKAGLVTAVNGYVQKGMLPEEEVKAALDAETIGDARVLIDRLDLIVRAASKSA</sequence>
<proteinExistence type="predicted"/>
<protein>
    <submittedName>
        <fullName evidence="1">Uncharacterized protein</fullName>
    </submittedName>
</protein>
<comment type="caution">
    <text evidence="1">The sequence shown here is derived from an EMBL/GenBank/DDBJ whole genome shotgun (WGS) entry which is preliminary data.</text>
</comment>
<reference evidence="1" key="1">
    <citation type="submission" date="2018-04" db="EMBL/GenBank/DDBJ databases">
        <authorList>
            <person name="Jy Z."/>
        </authorList>
    </citation>
    <scope>NUCLEOTIDE SEQUENCE</scope>
    <source>
        <strain evidence="2">AS13</strain>
        <strain evidence="1">LA18</strain>
    </source>
</reference>
<name>A0AAW7MGY9_9BURK</name>
<evidence type="ECO:0000313" key="1">
    <source>
        <dbReference type="EMBL" id="MDN4572019.1"/>
    </source>
</evidence>
<evidence type="ECO:0000313" key="4">
    <source>
        <dbReference type="Proteomes" id="UP001172791"/>
    </source>
</evidence>
<accession>A0AAW7MGY9</accession>
<gene>
    <name evidence="1" type="ORF">DBA34_01875</name>
    <name evidence="2" type="ORF">DBB29_00790</name>
</gene>
<dbReference type="Proteomes" id="UP001172788">
    <property type="component" value="Unassembled WGS sequence"/>
</dbReference>
<organism evidence="1 4">
    <name type="scientific">Pandoraea cepalis</name>
    <dbReference type="NCBI Taxonomy" id="2508294"/>
    <lineage>
        <taxon>Bacteria</taxon>
        <taxon>Pseudomonadati</taxon>
        <taxon>Pseudomonadota</taxon>
        <taxon>Betaproteobacteria</taxon>
        <taxon>Burkholderiales</taxon>
        <taxon>Burkholderiaceae</taxon>
        <taxon>Pandoraea</taxon>
    </lineage>
</organism>
<keyword evidence="3" id="KW-1185">Reference proteome</keyword>
<dbReference type="Proteomes" id="UP001172791">
    <property type="component" value="Unassembled WGS sequence"/>
</dbReference>